<keyword evidence="1" id="KW-1185">Reference proteome</keyword>
<organism evidence="1 2">
    <name type="scientific">Ziziphus jujuba</name>
    <name type="common">Chinese jujube</name>
    <name type="synonym">Ziziphus sativa</name>
    <dbReference type="NCBI Taxonomy" id="326968"/>
    <lineage>
        <taxon>Eukaryota</taxon>
        <taxon>Viridiplantae</taxon>
        <taxon>Streptophyta</taxon>
        <taxon>Embryophyta</taxon>
        <taxon>Tracheophyta</taxon>
        <taxon>Spermatophyta</taxon>
        <taxon>Magnoliopsida</taxon>
        <taxon>eudicotyledons</taxon>
        <taxon>Gunneridae</taxon>
        <taxon>Pentapetalae</taxon>
        <taxon>rosids</taxon>
        <taxon>fabids</taxon>
        <taxon>Rosales</taxon>
        <taxon>Rhamnaceae</taxon>
        <taxon>Paliureae</taxon>
        <taxon>Ziziphus</taxon>
    </lineage>
</organism>
<evidence type="ECO:0000313" key="1">
    <source>
        <dbReference type="Proteomes" id="UP001652623"/>
    </source>
</evidence>
<evidence type="ECO:0000313" key="2">
    <source>
        <dbReference type="RefSeq" id="XP_060676099.1"/>
    </source>
</evidence>
<proteinExistence type="predicted"/>
<dbReference type="Proteomes" id="UP001652623">
    <property type="component" value="Chromosome 9"/>
</dbReference>
<dbReference type="GeneID" id="112492781"/>
<dbReference type="RefSeq" id="XP_060676099.1">
    <property type="nucleotide sequence ID" value="XM_060820116.1"/>
</dbReference>
<protein>
    <submittedName>
        <fullName evidence="2">Uncharacterized protein LOC112492781 isoform X2</fullName>
    </submittedName>
</protein>
<reference evidence="2" key="1">
    <citation type="submission" date="2025-08" db="UniProtKB">
        <authorList>
            <consortium name="RefSeq"/>
        </authorList>
    </citation>
    <scope>IDENTIFICATION</scope>
    <source>
        <tissue evidence="2">Seedling</tissue>
    </source>
</reference>
<sequence>MRSIGGPCMLKSLTRLCRFDDVGTLFLLKEHFRQKGTGIWISRHSLIPASSWVYIINFGLAKKYRGASTSQHIPYS</sequence>
<name>A0ABM4AHA2_ZIZJJ</name>
<accession>A0ABM4AHA2</accession>
<gene>
    <name evidence="2" type="primary">LOC112492781</name>
</gene>